<dbReference type="SUPFAM" id="SSF90123">
    <property type="entry name" value="ABC transporter transmembrane region"/>
    <property type="match status" value="1"/>
</dbReference>
<gene>
    <name evidence="10" type="ORF">AVDCRST_MAG62-1320</name>
</gene>
<evidence type="ECO:0000256" key="6">
    <source>
        <dbReference type="ARBA" id="ARBA00023136"/>
    </source>
</evidence>
<dbReference type="PROSITE" id="PS00211">
    <property type="entry name" value="ABC_TRANSPORTER_1"/>
    <property type="match status" value="1"/>
</dbReference>
<evidence type="ECO:0000256" key="1">
    <source>
        <dbReference type="ARBA" id="ARBA00004651"/>
    </source>
</evidence>
<dbReference type="Gene3D" id="1.20.1560.10">
    <property type="entry name" value="ABC transporter type 1, transmembrane domain"/>
    <property type="match status" value="1"/>
</dbReference>
<dbReference type="InterPro" id="IPR003439">
    <property type="entry name" value="ABC_transporter-like_ATP-bd"/>
</dbReference>
<dbReference type="PROSITE" id="PS50929">
    <property type="entry name" value="ABC_TM1F"/>
    <property type="match status" value="1"/>
</dbReference>
<dbReference type="SMART" id="SM00382">
    <property type="entry name" value="AAA"/>
    <property type="match status" value="1"/>
</dbReference>
<evidence type="ECO:0000256" key="4">
    <source>
        <dbReference type="ARBA" id="ARBA00022840"/>
    </source>
</evidence>
<keyword evidence="5 7" id="KW-1133">Transmembrane helix</keyword>
<feature type="transmembrane region" description="Helical" evidence="7">
    <location>
        <begin position="20"/>
        <end position="50"/>
    </location>
</feature>
<comment type="subcellular location">
    <subcellularLocation>
        <location evidence="1">Cell membrane</location>
        <topology evidence="1">Multi-pass membrane protein</topology>
    </subcellularLocation>
</comment>
<evidence type="ECO:0000256" key="2">
    <source>
        <dbReference type="ARBA" id="ARBA00022692"/>
    </source>
</evidence>
<feature type="transmembrane region" description="Helical" evidence="7">
    <location>
        <begin position="124"/>
        <end position="144"/>
    </location>
</feature>
<feature type="domain" description="ABC transmembrane type-1" evidence="9">
    <location>
        <begin position="1"/>
        <end position="177"/>
    </location>
</feature>
<accession>A0A6J4TJP2</accession>
<dbReference type="InterPro" id="IPR017871">
    <property type="entry name" value="ABC_transporter-like_CS"/>
</dbReference>
<dbReference type="InterPro" id="IPR027417">
    <property type="entry name" value="P-loop_NTPase"/>
</dbReference>
<evidence type="ECO:0000256" key="7">
    <source>
        <dbReference type="SAM" id="Phobius"/>
    </source>
</evidence>
<dbReference type="GO" id="GO:0016887">
    <property type="term" value="F:ATP hydrolysis activity"/>
    <property type="evidence" value="ECO:0007669"/>
    <property type="project" value="InterPro"/>
</dbReference>
<sequence>MLRQALTGPAVHGLLDAPWVPIYILIAFLIHPWVGVLALGGTLLVLLLAWRSENATREPLQQANAAANRAYATYDASLVNADVARSLGLREGLIVGHLADRGGMMEMQTNAGVFASSLTAQSKFVRLLLQSLALGLGALLAISAKISPGAVFASMFIVGRAMAPIDQLIGSWRSIVQARGAIRVLDELLTNTPADISRTRLPKPSGRLDVEGLTVMGQAQKPILYNIGFRVMPGEVVAIVGPSGAGKSTLVRAIAGALRADAGAIRFDNAELRDWDPEQLAEQLGFMPQETSLFAGSIKDNISRFRVRLGEPGHTIDEEAVAAAQMAGAHEMILLLPGGYDHQLQVGGRGLSAGQAQRIALARALFRSPRYVVLDEPNASLDAEGDSQLTATLEQLKAAGTTILVVAHRLSVLPVVDKLLVIRDGRLAMFGPRDEVLNALRQAQAPAQPQPRVTVQG</sequence>
<organism evidence="10">
    <name type="scientific">uncultured Sphingomonas sp</name>
    <dbReference type="NCBI Taxonomy" id="158754"/>
    <lineage>
        <taxon>Bacteria</taxon>
        <taxon>Pseudomonadati</taxon>
        <taxon>Pseudomonadota</taxon>
        <taxon>Alphaproteobacteria</taxon>
        <taxon>Sphingomonadales</taxon>
        <taxon>Sphingomonadaceae</taxon>
        <taxon>Sphingomonas</taxon>
        <taxon>environmental samples</taxon>
    </lineage>
</organism>
<evidence type="ECO:0000259" key="8">
    <source>
        <dbReference type="PROSITE" id="PS50893"/>
    </source>
</evidence>
<dbReference type="AlphaFoldDB" id="A0A6J4TJP2"/>
<name>A0A6J4TJP2_9SPHN</name>
<dbReference type="PANTHER" id="PTHR24221:SF248">
    <property type="entry name" value="ABC TRANSPORTER TRANSMEMBRANE REGION"/>
    <property type="match status" value="1"/>
</dbReference>
<dbReference type="InterPro" id="IPR011527">
    <property type="entry name" value="ABC1_TM_dom"/>
</dbReference>
<evidence type="ECO:0000313" key="10">
    <source>
        <dbReference type="EMBL" id="CAA9524343.1"/>
    </source>
</evidence>
<dbReference type="InterPro" id="IPR039421">
    <property type="entry name" value="Type_1_exporter"/>
</dbReference>
<keyword evidence="3" id="KW-0547">Nucleotide-binding</keyword>
<feature type="domain" description="ABC transporter" evidence="8">
    <location>
        <begin position="208"/>
        <end position="449"/>
    </location>
</feature>
<dbReference type="PANTHER" id="PTHR24221">
    <property type="entry name" value="ATP-BINDING CASSETTE SUB-FAMILY B"/>
    <property type="match status" value="1"/>
</dbReference>
<evidence type="ECO:0008006" key="11">
    <source>
        <dbReference type="Google" id="ProtNLM"/>
    </source>
</evidence>
<dbReference type="Gene3D" id="3.40.50.300">
    <property type="entry name" value="P-loop containing nucleotide triphosphate hydrolases"/>
    <property type="match status" value="1"/>
</dbReference>
<evidence type="ECO:0000256" key="5">
    <source>
        <dbReference type="ARBA" id="ARBA00022989"/>
    </source>
</evidence>
<dbReference type="GO" id="GO:0034040">
    <property type="term" value="F:ATPase-coupled lipid transmembrane transporter activity"/>
    <property type="evidence" value="ECO:0007669"/>
    <property type="project" value="TreeGrafter"/>
</dbReference>
<proteinExistence type="predicted"/>
<dbReference type="Pfam" id="PF00005">
    <property type="entry name" value="ABC_tran"/>
    <property type="match status" value="1"/>
</dbReference>
<dbReference type="GO" id="GO:0005524">
    <property type="term" value="F:ATP binding"/>
    <property type="evidence" value="ECO:0007669"/>
    <property type="project" value="UniProtKB-KW"/>
</dbReference>
<keyword evidence="6 7" id="KW-0472">Membrane</keyword>
<protein>
    <recommendedName>
        <fullName evidence="11">Type I secretion system ATPase</fullName>
    </recommendedName>
</protein>
<keyword evidence="4" id="KW-0067">ATP-binding</keyword>
<evidence type="ECO:0000259" key="9">
    <source>
        <dbReference type="PROSITE" id="PS50929"/>
    </source>
</evidence>
<dbReference type="GO" id="GO:0005886">
    <property type="term" value="C:plasma membrane"/>
    <property type="evidence" value="ECO:0007669"/>
    <property type="project" value="UniProtKB-SubCell"/>
</dbReference>
<reference evidence="10" key="1">
    <citation type="submission" date="2020-02" db="EMBL/GenBank/DDBJ databases">
        <authorList>
            <person name="Meier V. D."/>
        </authorList>
    </citation>
    <scope>NUCLEOTIDE SEQUENCE</scope>
    <source>
        <strain evidence="10">AVDCRST_MAG62</strain>
    </source>
</reference>
<keyword evidence="2 7" id="KW-0812">Transmembrane</keyword>
<dbReference type="InterPro" id="IPR003593">
    <property type="entry name" value="AAA+_ATPase"/>
</dbReference>
<dbReference type="SUPFAM" id="SSF52540">
    <property type="entry name" value="P-loop containing nucleoside triphosphate hydrolases"/>
    <property type="match status" value="1"/>
</dbReference>
<dbReference type="EMBL" id="CADCWB010000160">
    <property type="protein sequence ID" value="CAA9524343.1"/>
    <property type="molecule type" value="Genomic_DNA"/>
</dbReference>
<dbReference type="PROSITE" id="PS50893">
    <property type="entry name" value="ABC_TRANSPORTER_2"/>
    <property type="match status" value="1"/>
</dbReference>
<evidence type="ECO:0000256" key="3">
    <source>
        <dbReference type="ARBA" id="ARBA00022741"/>
    </source>
</evidence>
<dbReference type="GO" id="GO:0140359">
    <property type="term" value="F:ABC-type transporter activity"/>
    <property type="evidence" value="ECO:0007669"/>
    <property type="project" value="InterPro"/>
</dbReference>
<dbReference type="InterPro" id="IPR036640">
    <property type="entry name" value="ABC1_TM_sf"/>
</dbReference>